<dbReference type="InterPro" id="IPR036942">
    <property type="entry name" value="Beta-barrel_TonB_sf"/>
</dbReference>
<protein>
    <submittedName>
        <fullName evidence="7">TonB-dependent receptor</fullName>
    </submittedName>
</protein>
<evidence type="ECO:0000259" key="5">
    <source>
        <dbReference type="Pfam" id="PF07715"/>
    </source>
</evidence>
<feature type="domain" description="TonB-dependent receptor plug" evidence="5">
    <location>
        <begin position="67"/>
        <end position="152"/>
    </location>
</feature>
<evidence type="ECO:0000256" key="4">
    <source>
        <dbReference type="SAM" id="SignalP"/>
    </source>
</evidence>
<comment type="subcellular location">
    <subcellularLocation>
        <location evidence="1">Cell outer membrane</location>
    </subcellularLocation>
</comment>
<keyword evidence="3" id="KW-0998">Cell outer membrane</keyword>
<evidence type="ECO:0000313" key="8">
    <source>
        <dbReference type="Proteomes" id="UP000282837"/>
    </source>
</evidence>
<dbReference type="SUPFAM" id="SSF56935">
    <property type="entry name" value="Porins"/>
    <property type="match status" value="1"/>
</dbReference>
<dbReference type="InterPro" id="IPR012910">
    <property type="entry name" value="Plug_dom"/>
</dbReference>
<dbReference type="InterPro" id="IPR037066">
    <property type="entry name" value="Plug_dom_sf"/>
</dbReference>
<sequence length="928" mass="101810">MSFSALLRQSARPVRLCLLTSVASLPFATAAIAAEEEAKDQIVVLGTRPIAESEAAALQVQKLSDSLVTVAASDAVGRLPDQNIAQATGRLPGVAVERDQGQARYISLRGGPKTWTTLSFDGVNVISPEGRDSRFDSVPSAIAGKIIVNKAITPEMPGETVAGNVNVVTRSAFDFKGKHLNGKLGYGQQEYGKRPEYESSLVLSDRFDVGGGELGVLLSGSYYERNMVTDNFENDYEVVSQDTRPGYERRQWVSETENKLYRLTRKNWSVSGRVDYKPNDRNTISVRSIYTIFSDDEARDNYRFDLDDKQSSQVAGTAACDTSVKSSYTTSGYADVCSGNTTYAGTVRGIDIRQRNTLRAYKQSIFTNTLEGTHEFDGGWKLNWLGNYTVSKDDRSVVGEIAWESPSTISARPTVAYDFTNPGLSMLTLYNTTVSGSTLSNGAQVVAIDSFAKSATSFSLLDAVDTTKAYTAKAVLSKQAEFLGGNLTLKAGLQFDQRTKTADEWAISVTGSTNLAALGIPTSYQDFSLDQAFMGKIKMGYTFRYFDTAKMRAVAAKARELYARTANSANDYTVREQVYAGFLMGTLRYDWGSILAGVRLEKIKNHGSALGTINSVSTTVNSGSSQLMAFPSVHFNYNVDQTKKLRLTFSTGAARADYDQMRPNVVVNDSNTAISGGNPSIKPERAMGVDAYFEWYMRPSGFISAGLYYKKVSDVLYKSSRVFGSHALDSNGIDRSNYTYTGINNAGNGHLMGLELAVQQSLEPWVQKAGLPEWMGGFGLNANMMLNDSSVTKPASDGFAARKVRLPNTSDMVYNLGGYYEKYGLTLRLQYQYRSMWLDEIADGFTEPGGDTYWDADDELDFSARYAITKNVSVYFDASNLINQPGRRFIDAGGLLTAKGVPTGFSKQNTIEWERFGRRFSGGIRVNF</sequence>
<dbReference type="Proteomes" id="UP000282837">
    <property type="component" value="Unassembled WGS sequence"/>
</dbReference>
<comment type="caution">
    <text evidence="7">The sequence shown here is derived from an EMBL/GenBank/DDBJ whole genome shotgun (WGS) entry which is preliminary data.</text>
</comment>
<dbReference type="OrthoDB" id="5476657at2"/>
<evidence type="ECO:0000256" key="3">
    <source>
        <dbReference type="ARBA" id="ARBA00023237"/>
    </source>
</evidence>
<dbReference type="PANTHER" id="PTHR40980:SF4">
    <property type="entry name" value="TONB-DEPENDENT RECEPTOR-LIKE BETA-BARREL DOMAIN-CONTAINING PROTEIN"/>
    <property type="match status" value="1"/>
</dbReference>
<evidence type="ECO:0000313" key="7">
    <source>
        <dbReference type="EMBL" id="RVU06319.1"/>
    </source>
</evidence>
<dbReference type="RefSeq" id="WP_127707099.1">
    <property type="nucleotide sequence ID" value="NZ_SACO01000003.1"/>
</dbReference>
<feature type="domain" description="Outer membrane protein beta-barrel" evidence="6">
    <location>
        <begin position="529"/>
        <end position="835"/>
    </location>
</feature>
<gene>
    <name evidence="7" type="ORF">EOE18_05700</name>
</gene>
<dbReference type="AlphaFoldDB" id="A0A3S2Y931"/>
<dbReference type="EMBL" id="SACO01000003">
    <property type="protein sequence ID" value="RVU06319.1"/>
    <property type="molecule type" value="Genomic_DNA"/>
</dbReference>
<feature type="chain" id="PRO_5018533957" evidence="4">
    <location>
        <begin position="34"/>
        <end position="928"/>
    </location>
</feature>
<keyword evidence="8" id="KW-1185">Reference proteome</keyword>
<dbReference type="Pfam" id="PF14905">
    <property type="entry name" value="OMP_b-brl_3"/>
    <property type="match status" value="1"/>
</dbReference>
<dbReference type="Gene3D" id="2.170.130.10">
    <property type="entry name" value="TonB-dependent receptor, plug domain"/>
    <property type="match status" value="1"/>
</dbReference>
<reference evidence="7 8" key="1">
    <citation type="submission" date="2019-01" db="EMBL/GenBank/DDBJ databases">
        <authorList>
            <person name="Chen W.-M."/>
        </authorList>
    </citation>
    <scope>NUCLEOTIDE SEQUENCE [LARGE SCALE GENOMIC DNA]</scope>
    <source>
        <strain evidence="7 8">FSY-9</strain>
    </source>
</reference>
<organism evidence="7 8">
    <name type="scientific">Novosphingobium umbonatum</name>
    <dbReference type="NCBI Taxonomy" id="1908524"/>
    <lineage>
        <taxon>Bacteria</taxon>
        <taxon>Pseudomonadati</taxon>
        <taxon>Pseudomonadota</taxon>
        <taxon>Alphaproteobacteria</taxon>
        <taxon>Sphingomonadales</taxon>
        <taxon>Sphingomonadaceae</taxon>
        <taxon>Novosphingobium</taxon>
    </lineage>
</organism>
<dbReference type="Gene3D" id="2.40.170.20">
    <property type="entry name" value="TonB-dependent receptor, beta-barrel domain"/>
    <property type="match status" value="1"/>
</dbReference>
<accession>A0A3S2Y931</accession>
<name>A0A3S2Y931_9SPHN</name>
<keyword evidence="7" id="KW-0675">Receptor</keyword>
<dbReference type="Pfam" id="PF07715">
    <property type="entry name" value="Plug"/>
    <property type="match status" value="1"/>
</dbReference>
<evidence type="ECO:0000259" key="6">
    <source>
        <dbReference type="Pfam" id="PF14905"/>
    </source>
</evidence>
<dbReference type="NCBIfam" id="TIGR01782">
    <property type="entry name" value="TonB-Xanth-Caul"/>
    <property type="match status" value="1"/>
</dbReference>
<dbReference type="PANTHER" id="PTHR40980">
    <property type="entry name" value="PLUG DOMAIN-CONTAINING PROTEIN"/>
    <property type="match status" value="1"/>
</dbReference>
<proteinExistence type="predicted"/>
<dbReference type="InterPro" id="IPR041700">
    <property type="entry name" value="OMP_b-brl_3"/>
</dbReference>
<evidence type="ECO:0000256" key="1">
    <source>
        <dbReference type="ARBA" id="ARBA00004442"/>
    </source>
</evidence>
<keyword evidence="2" id="KW-0472">Membrane</keyword>
<keyword evidence="4" id="KW-0732">Signal</keyword>
<evidence type="ECO:0000256" key="2">
    <source>
        <dbReference type="ARBA" id="ARBA00023136"/>
    </source>
</evidence>
<dbReference type="GO" id="GO:0009279">
    <property type="term" value="C:cell outer membrane"/>
    <property type="evidence" value="ECO:0007669"/>
    <property type="project" value="UniProtKB-SubCell"/>
</dbReference>
<dbReference type="InterPro" id="IPR010104">
    <property type="entry name" value="TonB_rcpt_bac"/>
</dbReference>
<feature type="signal peptide" evidence="4">
    <location>
        <begin position="1"/>
        <end position="33"/>
    </location>
</feature>